<reference evidence="1" key="2">
    <citation type="submission" date="2021-01" db="EMBL/GenBank/DDBJ databases">
        <authorList>
            <person name="Schikora-Tamarit M.A."/>
        </authorList>
    </citation>
    <scope>NUCLEOTIDE SEQUENCE</scope>
    <source>
        <strain evidence="1">CBS2887</strain>
    </source>
</reference>
<protein>
    <submittedName>
        <fullName evidence="1">Uncharacterized protein</fullName>
    </submittedName>
</protein>
<proteinExistence type="predicted"/>
<sequence>MSVFQHYGVGVKIRFKVQRAGRQDSHVCIKFGELAVGIGTVDAQDAEIRRDQLWEFDFGQGKPRAVFIELEPHAENTGDHGIVKQSNDSLWVFQIAGIEVEEVLVGVKAQRKHADKRRKTRDFLFKPLLDDANRDRYLDAERHQQFQELDNGANGLSLDDVFVLGVRFDCHQICGDELFEESDNAWDEIRRVEHQVAVLGAQFSNIGTSHKERDKLDNC</sequence>
<comment type="caution">
    <text evidence="1">The sequence shown here is derived from an EMBL/GenBank/DDBJ whole genome shotgun (WGS) entry which is preliminary data.</text>
</comment>
<evidence type="ECO:0000313" key="1">
    <source>
        <dbReference type="EMBL" id="KAH3688888.1"/>
    </source>
</evidence>
<organism evidence="1 2">
    <name type="scientific">Wickerhamomyces pijperi</name>
    <name type="common">Yeast</name>
    <name type="synonym">Pichia pijperi</name>
    <dbReference type="NCBI Taxonomy" id="599730"/>
    <lineage>
        <taxon>Eukaryota</taxon>
        <taxon>Fungi</taxon>
        <taxon>Dikarya</taxon>
        <taxon>Ascomycota</taxon>
        <taxon>Saccharomycotina</taxon>
        <taxon>Saccharomycetes</taxon>
        <taxon>Phaffomycetales</taxon>
        <taxon>Wickerhamomycetaceae</taxon>
        <taxon>Wickerhamomyces</taxon>
    </lineage>
</organism>
<reference evidence="1" key="1">
    <citation type="journal article" date="2021" name="Open Biol.">
        <title>Shared evolutionary footprints suggest mitochondrial oxidative damage underlies multiple complex I losses in fungi.</title>
        <authorList>
            <person name="Schikora-Tamarit M.A."/>
            <person name="Marcet-Houben M."/>
            <person name="Nosek J."/>
            <person name="Gabaldon T."/>
        </authorList>
    </citation>
    <scope>NUCLEOTIDE SEQUENCE</scope>
    <source>
        <strain evidence="1">CBS2887</strain>
    </source>
</reference>
<dbReference type="AlphaFoldDB" id="A0A9P8QEF7"/>
<accession>A0A9P8QEF7</accession>
<keyword evidence="2" id="KW-1185">Reference proteome</keyword>
<name>A0A9P8QEF7_WICPI</name>
<dbReference type="EMBL" id="JAEUBG010000073">
    <property type="protein sequence ID" value="KAH3688888.1"/>
    <property type="molecule type" value="Genomic_DNA"/>
</dbReference>
<evidence type="ECO:0000313" key="2">
    <source>
        <dbReference type="Proteomes" id="UP000774326"/>
    </source>
</evidence>
<dbReference type="Proteomes" id="UP000774326">
    <property type="component" value="Unassembled WGS sequence"/>
</dbReference>
<gene>
    <name evidence="1" type="ORF">WICPIJ_000133</name>
</gene>